<feature type="transmembrane region" description="Helical" evidence="1">
    <location>
        <begin position="65"/>
        <end position="82"/>
    </location>
</feature>
<feature type="transmembrane region" description="Helical" evidence="1">
    <location>
        <begin position="27"/>
        <end position="45"/>
    </location>
</feature>
<feature type="transmembrane region" description="Helical" evidence="1">
    <location>
        <begin position="116"/>
        <end position="139"/>
    </location>
</feature>
<dbReference type="EMBL" id="CP001034">
    <property type="protein sequence ID" value="ACB83947.1"/>
    <property type="molecule type" value="Genomic_DNA"/>
</dbReference>
<evidence type="ECO:0000256" key="1">
    <source>
        <dbReference type="SAM" id="Phobius"/>
    </source>
</evidence>
<feature type="transmembrane region" description="Helical" evidence="1">
    <location>
        <begin position="430"/>
        <end position="452"/>
    </location>
</feature>
<organism evidence="2 3">
    <name type="scientific">Natranaerobius thermophilus (strain ATCC BAA-1301 / DSM 18059 / JW/NM-WN-LF)</name>
    <dbReference type="NCBI Taxonomy" id="457570"/>
    <lineage>
        <taxon>Bacteria</taxon>
        <taxon>Bacillati</taxon>
        <taxon>Bacillota</taxon>
        <taxon>Clostridia</taxon>
        <taxon>Natranaerobiales</taxon>
        <taxon>Natranaerobiaceae</taxon>
        <taxon>Natranaerobius</taxon>
    </lineage>
</organism>
<feature type="transmembrane region" description="Helical" evidence="1">
    <location>
        <begin position="236"/>
        <end position="254"/>
    </location>
</feature>
<dbReference type="HOGENOM" id="CLU_527677_0_0_9"/>
<keyword evidence="1" id="KW-1133">Transmembrane helix</keyword>
<dbReference type="InParanoid" id="B2A5B3"/>
<gene>
    <name evidence="2" type="ordered locus">Nther_0350</name>
</gene>
<feature type="transmembrane region" description="Helical" evidence="1">
    <location>
        <begin position="464"/>
        <end position="485"/>
    </location>
</feature>
<name>B2A5B3_NATTJ</name>
<protein>
    <submittedName>
        <fullName evidence="2">Uncharacterized protein</fullName>
    </submittedName>
</protein>
<evidence type="ECO:0000313" key="3">
    <source>
        <dbReference type="Proteomes" id="UP000001683"/>
    </source>
</evidence>
<keyword evidence="1" id="KW-0472">Membrane</keyword>
<keyword evidence="1" id="KW-0812">Transmembrane</keyword>
<feature type="transmembrane region" description="Helical" evidence="1">
    <location>
        <begin position="299"/>
        <end position="319"/>
    </location>
</feature>
<feature type="transmembrane region" description="Helical" evidence="1">
    <location>
        <begin position="491"/>
        <end position="514"/>
    </location>
</feature>
<reference evidence="2 3" key="1">
    <citation type="submission" date="2008-04" db="EMBL/GenBank/DDBJ databases">
        <title>Complete sequence of chromosome of Natranaerobius thermophilus JW/NM-WN-LF.</title>
        <authorList>
            <consortium name="US DOE Joint Genome Institute"/>
            <person name="Copeland A."/>
            <person name="Lucas S."/>
            <person name="Lapidus A."/>
            <person name="Glavina del Rio T."/>
            <person name="Dalin E."/>
            <person name="Tice H."/>
            <person name="Bruce D."/>
            <person name="Goodwin L."/>
            <person name="Pitluck S."/>
            <person name="Chertkov O."/>
            <person name="Brettin T."/>
            <person name="Detter J.C."/>
            <person name="Han C."/>
            <person name="Kuske C.R."/>
            <person name="Schmutz J."/>
            <person name="Larimer F."/>
            <person name="Land M."/>
            <person name="Hauser L."/>
            <person name="Kyrpides N."/>
            <person name="Lykidis A."/>
            <person name="Mesbah N.M."/>
            <person name="Wiegel J."/>
        </authorList>
    </citation>
    <scope>NUCLEOTIDE SEQUENCE [LARGE SCALE GENOMIC DNA]</scope>
    <source>
        <strain evidence="3">ATCC BAA-1301 / DSM 18059 / JW/NM-WN-LF</strain>
    </source>
</reference>
<accession>B2A5B3</accession>
<proteinExistence type="predicted"/>
<sequence length="516" mass="58180">MSAVKALLYLEKRSIINRIKEAKKFKLQVLGMLLFGIAVIFSFVSSNYSHSTDISEWFVIYSEELIYLLIIITIGLNIAIGSKRIPLQVPYASNQLIFEITSSTKIIIGYFFGKQLLFNVITTLVATYALIIFLTDGILTTGMVITWLGLLLLNIWSQSLALLTYGIKKRFNINIELIFIIIGVSIGSYVLTKLIIDGPTSLIETWGELINNFLWPLEWLFNLISFGFFTRLDLPYIDILLGIILIGLTIVLAFKCLPNSREPIITAMLSSQRISESTNDEMDIQEALMTISRPNPGQLISRLNIGTGFLSAIVWKDLIYWERLKLNELKLVLIAVTVVSGGLGWIVAYFNLSMWLILLPIIYSSWNGGKAAIELKRLLIYQLPTKGWKKILSVSIFPIIENILNHIIAIIVFGTFVFLGSGNLEFQKLFSILIVGIGMNILLTILGLIVNLATIDLIGFYRKIIQLLIMALHFTTIIAIANLVLWNPLVINLLIGLILLYSFVFLIFTSKWCLKL</sequence>
<dbReference type="OrthoDB" id="9817184at2"/>
<dbReference type="AlphaFoldDB" id="B2A5B3"/>
<evidence type="ECO:0000313" key="2">
    <source>
        <dbReference type="EMBL" id="ACB83947.1"/>
    </source>
</evidence>
<dbReference type="KEGG" id="nth:Nther_0350"/>
<feature type="transmembrane region" description="Helical" evidence="1">
    <location>
        <begin position="145"/>
        <end position="165"/>
    </location>
</feature>
<keyword evidence="3" id="KW-1185">Reference proteome</keyword>
<feature type="transmembrane region" description="Helical" evidence="1">
    <location>
        <begin position="394"/>
        <end position="418"/>
    </location>
</feature>
<dbReference type="Proteomes" id="UP000001683">
    <property type="component" value="Chromosome"/>
</dbReference>
<dbReference type="RefSeq" id="WP_012446835.1">
    <property type="nucleotide sequence ID" value="NC_010718.1"/>
</dbReference>
<feature type="transmembrane region" description="Helical" evidence="1">
    <location>
        <begin position="331"/>
        <end position="348"/>
    </location>
</feature>
<feature type="transmembrane region" description="Helical" evidence="1">
    <location>
        <begin position="177"/>
        <end position="196"/>
    </location>
</feature>
<reference evidence="2 3" key="2">
    <citation type="journal article" date="2011" name="J. Bacteriol.">
        <title>Complete genome sequence of the anaerobic, halophilic alkalithermophile Natranaerobius thermophilus JW/NM-WN-LF.</title>
        <authorList>
            <person name="Zhao B."/>
            <person name="Mesbah N.M."/>
            <person name="Dalin E."/>
            <person name="Goodwin L."/>
            <person name="Nolan M."/>
            <person name="Pitluck S."/>
            <person name="Chertkov O."/>
            <person name="Brettin T.S."/>
            <person name="Han J."/>
            <person name="Larimer F.W."/>
            <person name="Land M.L."/>
            <person name="Hauser L."/>
            <person name="Kyrpides N."/>
            <person name="Wiegel J."/>
        </authorList>
    </citation>
    <scope>NUCLEOTIDE SEQUENCE [LARGE SCALE GENOMIC DNA]</scope>
    <source>
        <strain evidence="3">ATCC BAA-1301 / DSM 18059 / JW/NM-WN-LF</strain>
    </source>
</reference>